<keyword evidence="10" id="KW-1185">Reference proteome</keyword>
<dbReference type="HOGENOM" id="CLU_000134_46_0_1"/>
<dbReference type="EnsemblPlants" id="ONIVA06G20140.1">
    <property type="protein sequence ID" value="ONIVA06G20140.1"/>
    <property type="gene ID" value="ONIVA06G20140"/>
</dbReference>
<dbReference type="Gene3D" id="1.25.40.10">
    <property type="entry name" value="Tetratricopeptide repeat domain"/>
    <property type="match status" value="2"/>
</dbReference>
<dbReference type="SMART" id="SM00028">
    <property type="entry name" value="TPR"/>
    <property type="match status" value="4"/>
</dbReference>
<evidence type="ECO:0000313" key="9">
    <source>
        <dbReference type="EnsemblPlants" id="ONIVA06G20140.2"/>
    </source>
</evidence>
<evidence type="ECO:0000259" key="8">
    <source>
        <dbReference type="PROSITE" id="PS51698"/>
    </source>
</evidence>
<evidence type="ECO:0000256" key="3">
    <source>
        <dbReference type="ARBA" id="ARBA00022737"/>
    </source>
</evidence>
<name>A0A0E0HRS5_ORYNI</name>
<keyword evidence="6" id="KW-0175">Coiled coil</keyword>
<organism evidence="9">
    <name type="scientific">Oryza nivara</name>
    <name type="common">Indian wild rice</name>
    <name type="synonym">Oryza sativa f. spontanea</name>
    <dbReference type="NCBI Taxonomy" id="4536"/>
    <lineage>
        <taxon>Eukaryota</taxon>
        <taxon>Viridiplantae</taxon>
        <taxon>Streptophyta</taxon>
        <taxon>Embryophyta</taxon>
        <taxon>Tracheophyta</taxon>
        <taxon>Spermatophyta</taxon>
        <taxon>Magnoliopsida</taxon>
        <taxon>Liliopsida</taxon>
        <taxon>Poales</taxon>
        <taxon>Poaceae</taxon>
        <taxon>BOP clade</taxon>
        <taxon>Oryzoideae</taxon>
        <taxon>Oryzeae</taxon>
        <taxon>Oryzinae</taxon>
        <taxon>Oryza</taxon>
    </lineage>
</organism>
<dbReference type="GO" id="GO:0004842">
    <property type="term" value="F:ubiquitin-protein transferase activity"/>
    <property type="evidence" value="ECO:0007669"/>
    <property type="project" value="InterPro"/>
</dbReference>
<feature type="coiled-coil region" evidence="6">
    <location>
        <begin position="138"/>
        <end position="168"/>
    </location>
</feature>
<evidence type="ECO:0000313" key="10">
    <source>
        <dbReference type="Proteomes" id="UP000006591"/>
    </source>
</evidence>
<proteinExistence type="predicted"/>
<feature type="repeat" description="TPR" evidence="5">
    <location>
        <begin position="25"/>
        <end position="58"/>
    </location>
</feature>
<reference evidence="9" key="2">
    <citation type="submission" date="2018-04" db="EMBL/GenBank/DDBJ databases">
        <title>OnivRS2 (Oryza nivara Reference Sequence Version 2).</title>
        <authorList>
            <person name="Zhang J."/>
            <person name="Kudrna D."/>
            <person name="Lee S."/>
            <person name="Talag J."/>
            <person name="Rajasekar S."/>
            <person name="Welchert J."/>
            <person name="Hsing Y.-I."/>
            <person name="Wing R.A."/>
        </authorList>
    </citation>
    <scope>NUCLEOTIDE SEQUENCE [LARGE SCALE GENOMIC DNA]</scope>
    <source>
        <strain evidence="9">SL10</strain>
    </source>
</reference>
<dbReference type="InterPro" id="IPR019734">
    <property type="entry name" value="TPR_rpt"/>
</dbReference>
<keyword evidence="2" id="KW-0808">Transferase</keyword>
<dbReference type="FunFam" id="1.25.40.10:FF:001065">
    <property type="entry name" value="Putative Heat shock protein STI"/>
    <property type="match status" value="1"/>
</dbReference>
<dbReference type="InterPro" id="IPR011990">
    <property type="entry name" value="TPR-like_helical_dom_sf"/>
</dbReference>
<feature type="region of interest" description="Disordered" evidence="7">
    <location>
        <begin position="1"/>
        <end position="38"/>
    </location>
</feature>
<dbReference type="UniPathway" id="UPA00143"/>
<dbReference type="InterPro" id="IPR013083">
    <property type="entry name" value="Znf_RING/FYVE/PHD"/>
</dbReference>
<sequence length="394" mass="44785">MAPAHSHRRGATEANEQVRRKKEKAQREKEAGDDDFDEGRYKRAVEHYARAAALDPGDISLPIKCAKSYFHNPHGPVRGVREAMRRGGGGGRELRAKKSLVALALLLKGTALLNLADCASDCKAAIRALKQSLDEHYHKGTEAILDEAESTMEEMEELEKEAAKHHREKGKELLSQKKYKEAAIQFTKAIKKNALNPRNFSDRAKCRIELNALAEGLEDADKSIELDPTFWKGYLRKGEVQFLMHNYEDAMTTYLDGLKYGPQKTTIYDGIKRCLKQIKMAKDRDDRAKDLWEAFKKSSSSQVEKLMMQRDVVTVELKSAKERNANLEQQLSEQISRIERLLSIQNSEPPHFICPISQEVMNDPHFAADGHTYEAEHIRKWLNDGHDTSPMTNE</sequence>
<dbReference type="SUPFAM" id="SSF57850">
    <property type="entry name" value="RING/U-box"/>
    <property type="match status" value="1"/>
</dbReference>
<dbReference type="Pfam" id="PF04564">
    <property type="entry name" value="U-box"/>
    <property type="match status" value="1"/>
</dbReference>
<dbReference type="InterPro" id="IPR003613">
    <property type="entry name" value="Ubox_domain"/>
</dbReference>
<dbReference type="PROSITE" id="PS51698">
    <property type="entry name" value="U_BOX"/>
    <property type="match status" value="1"/>
</dbReference>
<dbReference type="eggNOG" id="KOG0548">
    <property type="taxonomic scope" value="Eukaryota"/>
</dbReference>
<dbReference type="Proteomes" id="UP000006591">
    <property type="component" value="Chromosome 6"/>
</dbReference>
<evidence type="ECO:0000256" key="6">
    <source>
        <dbReference type="SAM" id="Coils"/>
    </source>
</evidence>
<protein>
    <recommendedName>
        <fullName evidence="8">U-box domain-containing protein</fullName>
    </recommendedName>
</protein>
<feature type="coiled-coil region" evidence="6">
    <location>
        <begin position="303"/>
        <end position="344"/>
    </location>
</feature>
<dbReference type="PANTHER" id="PTHR22904:SF523">
    <property type="entry name" value="STRESS-INDUCED-PHOSPHOPROTEIN 1"/>
    <property type="match status" value="1"/>
</dbReference>
<comment type="pathway">
    <text evidence="1">Protein modification; protein ubiquitination.</text>
</comment>
<accession>A0A0E0HRS5</accession>
<dbReference type="GO" id="GO:0051879">
    <property type="term" value="F:Hsp90 protein binding"/>
    <property type="evidence" value="ECO:0007669"/>
    <property type="project" value="TreeGrafter"/>
</dbReference>
<dbReference type="AlphaFoldDB" id="A0A0E0HRS5"/>
<dbReference type="OMA" id="DQCVRRC"/>
<evidence type="ECO:0000256" key="1">
    <source>
        <dbReference type="ARBA" id="ARBA00004906"/>
    </source>
</evidence>
<dbReference type="SUPFAM" id="SSF48452">
    <property type="entry name" value="TPR-like"/>
    <property type="match status" value="2"/>
</dbReference>
<dbReference type="PROSITE" id="PS50005">
    <property type="entry name" value="TPR"/>
    <property type="match status" value="1"/>
</dbReference>
<dbReference type="Gramene" id="ONIVA06G20140.2">
    <property type="protein sequence ID" value="ONIVA06G20140.2"/>
    <property type="gene ID" value="ONIVA06G20140"/>
</dbReference>
<feature type="domain" description="U-box" evidence="8">
    <location>
        <begin position="347"/>
        <end position="394"/>
    </location>
</feature>
<dbReference type="CDD" id="cd16655">
    <property type="entry name" value="RING-Ubox_WDSUB1-like"/>
    <property type="match status" value="1"/>
</dbReference>
<evidence type="ECO:0000256" key="5">
    <source>
        <dbReference type="PROSITE-ProRule" id="PRU00339"/>
    </source>
</evidence>
<dbReference type="Gramene" id="ONIVA06G20140.1">
    <property type="protein sequence ID" value="ONIVA06G20140.1"/>
    <property type="gene ID" value="ONIVA06G20140"/>
</dbReference>
<keyword evidence="4 5" id="KW-0802">TPR repeat</keyword>
<dbReference type="GO" id="GO:0016567">
    <property type="term" value="P:protein ubiquitination"/>
    <property type="evidence" value="ECO:0007669"/>
    <property type="project" value="UniProtKB-UniPathway"/>
</dbReference>
<dbReference type="PANTHER" id="PTHR22904">
    <property type="entry name" value="TPR REPEAT CONTAINING PROTEIN"/>
    <property type="match status" value="1"/>
</dbReference>
<evidence type="ECO:0000256" key="2">
    <source>
        <dbReference type="ARBA" id="ARBA00022679"/>
    </source>
</evidence>
<dbReference type="STRING" id="4536.A0A0E0HRS5"/>
<keyword evidence="3" id="KW-0677">Repeat</keyword>
<dbReference type="SMART" id="SM00504">
    <property type="entry name" value="Ubox"/>
    <property type="match status" value="1"/>
</dbReference>
<dbReference type="Gene3D" id="3.30.40.10">
    <property type="entry name" value="Zinc/RING finger domain, C3HC4 (zinc finger)"/>
    <property type="match status" value="1"/>
</dbReference>
<dbReference type="EnsemblPlants" id="ONIVA06G20140.2">
    <property type="protein sequence ID" value="ONIVA06G20140.2"/>
    <property type="gene ID" value="ONIVA06G20140"/>
</dbReference>
<evidence type="ECO:0000256" key="7">
    <source>
        <dbReference type="SAM" id="MobiDB-lite"/>
    </source>
</evidence>
<evidence type="ECO:0000256" key="4">
    <source>
        <dbReference type="ARBA" id="ARBA00022803"/>
    </source>
</evidence>
<reference evidence="9" key="1">
    <citation type="submission" date="2015-04" db="UniProtKB">
        <authorList>
            <consortium name="EnsemblPlants"/>
        </authorList>
    </citation>
    <scope>IDENTIFICATION</scope>
    <source>
        <strain evidence="9">SL10</strain>
    </source>
</reference>